<name>A0A8J2YF97_9RHOB</name>
<sequence>MKKLELRIEARDGSTNQVLEIGDLVIAGWAARDKVAMEHHIAELEALGVARPKRTPTYYRVSAARLTTDPVLEATGTQSSGEVEPVLLAAGGRLFVGVGSDHTDRDVETYGVTVSKQMCDKPVAGTVWPFEEVRDHWDQLILRSFATIDGRRELYQEGPVAGLLAPVDIIAGFAAQGSLSDGTVMFGGTLGAIGGIRPATRFEGELEDPVLGRSLRFGYDMKILPIEG</sequence>
<dbReference type="EMBL" id="BMCP01000001">
    <property type="protein sequence ID" value="GGE28341.1"/>
    <property type="molecule type" value="Genomic_DNA"/>
</dbReference>
<gene>
    <name evidence="1" type="ORF">GCM10007276_01920</name>
</gene>
<dbReference type="SUPFAM" id="SSF56529">
    <property type="entry name" value="FAH"/>
    <property type="match status" value="1"/>
</dbReference>
<evidence type="ECO:0008006" key="3">
    <source>
        <dbReference type="Google" id="ProtNLM"/>
    </source>
</evidence>
<dbReference type="RefSeq" id="WP_188407809.1">
    <property type="nucleotide sequence ID" value="NZ_BMCP01000001.1"/>
</dbReference>
<dbReference type="AlphaFoldDB" id="A0A8J2YF97"/>
<dbReference type="InterPro" id="IPR036663">
    <property type="entry name" value="Fumarylacetoacetase_C_sf"/>
</dbReference>
<evidence type="ECO:0000313" key="1">
    <source>
        <dbReference type="EMBL" id="GGE28341.1"/>
    </source>
</evidence>
<reference evidence="1" key="2">
    <citation type="submission" date="2020-09" db="EMBL/GenBank/DDBJ databases">
        <authorList>
            <person name="Sun Q."/>
            <person name="Sedlacek I."/>
        </authorList>
    </citation>
    <scope>NUCLEOTIDE SEQUENCE</scope>
    <source>
        <strain evidence="1">CCM 7684</strain>
    </source>
</reference>
<organism evidence="1 2">
    <name type="scientific">Agaricicola taiwanensis</name>
    <dbReference type="NCBI Taxonomy" id="591372"/>
    <lineage>
        <taxon>Bacteria</taxon>
        <taxon>Pseudomonadati</taxon>
        <taxon>Pseudomonadota</taxon>
        <taxon>Alphaproteobacteria</taxon>
        <taxon>Rhodobacterales</taxon>
        <taxon>Paracoccaceae</taxon>
        <taxon>Agaricicola</taxon>
    </lineage>
</organism>
<accession>A0A8J2YF97</accession>
<comment type="caution">
    <text evidence="1">The sequence shown here is derived from an EMBL/GenBank/DDBJ whole genome shotgun (WGS) entry which is preliminary data.</text>
</comment>
<protein>
    <recommendedName>
        <fullName evidence="3">DUF2848 domain-containing protein</fullName>
    </recommendedName>
</protein>
<keyword evidence="2" id="KW-1185">Reference proteome</keyword>
<dbReference type="Proteomes" id="UP000602745">
    <property type="component" value="Unassembled WGS sequence"/>
</dbReference>
<dbReference type="GO" id="GO:0003824">
    <property type="term" value="F:catalytic activity"/>
    <property type="evidence" value="ECO:0007669"/>
    <property type="project" value="InterPro"/>
</dbReference>
<evidence type="ECO:0000313" key="2">
    <source>
        <dbReference type="Proteomes" id="UP000602745"/>
    </source>
</evidence>
<dbReference type="InterPro" id="IPR021269">
    <property type="entry name" value="DUF2848"/>
</dbReference>
<dbReference type="Pfam" id="PF11010">
    <property type="entry name" value="DUF2848"/>
    <property type="match status" value="1"/>
</dbReference>
<reference evidence="1" key="1">
    <citation type="journal article" date="2014" name="Int. J. Syst. Evol. Microbiol.">
        <title>Complete genome sequence of Corynebacterium casei LMG S-19264T (=DSM 44701T), isolated from a smear-ripened cheese.</title>
        <authorList>
            <consortium name="US DOE Joint Genome Institute (JGI-PGF)"/>
            <person name="Walter F."/>
            <person name="Albersmeier A."/>
            <person name="Kalinowski J."/>
            <person name="Ruckert C."/>
        </authorList>
    </citation>
    <scope>NUCLEOTIDE SEQUENCE</scope>
    <source>
        <strain evidence="1">CCM 7684</strain>
    </source>
</reference>
<proteinExistence type="predicted"/>